<dbReference type="InterPro" id="IPR007110">
    <property type="entry name" value="Ig-like_dom"/>
</dbReference>
<evidence type="ECO:0000256" key="1">
    <source>
        <dbReference type="SAM" id="Phobius"/>
    </source>
</evidence>
<dbReference type="PROSITE" id="PS50835">
    <property type="entry name" value="IG_LIKE"/>
    <property type="match status" value="1"/>
</dbReference>
<organism evidence="3 4">
    <name type="scientific">Characodon lateralis</name>
    <dbReference type="NCBI Taxonomy" id="208331"/>
    <lineage>
        <taxon>Eukaryota</taxon>
        <taxon>Metazoa</taxon>
        <taxon>Chordata</taxon>
        <taxon>Craniata</taxon>
        <taxon>Vertebrata</taxon>
        <taxon>Euteleostomi</taxon>
        <taxon>Actinopterygii</taxon>
        <taxon>Neopterygii</taxon>
        <taxon>Teleostei</taxon>
        <taxon>Neoteleostei</taxon>
        <taxon>Acanthomorphata</taxon>
        <taxon>Ovalentaria</taxon>
        <taxon>Atherinomorphae</taxon>
        <taxon>Cyprinodontiformes</taxon>
        <taxon>Goodeidae</taxon>
        <taxon>Characodon</taxon>
    </lineage>
</organism>
<gene>
    <name evidence="3" type="ORF">CHARACLAT_032388</name>
</gene>
<dbReference type="Gene3D" id="2.60.40.10">
    <property type="entry name" value="Immunoglobulins"/>
    <property type="match status" value="1"/>
</dbReference>
<protein>
    <recommendedName>
        <fullName evidence="2">Ig-like domain-containing protein</fullName>
    </recommendedName>
</protein>
<accession>A0ABU7DEX8</accession>
<keyword evidence="1" id="KW-0472">Membrane</keyword>
<evidence type="ECO:0000313" key="3">
    <source>
        <dbReference type="EMBL" id="MED6272640.1"/>
    </source>
</evidence>
<evidence type="ECO:0000259" key="2">
    <source>
        <dbReference type="PROSITE" id="PS50835"/>
    </source>
</evidence>
<feature type="domain" description="Ig-like" evidence="2">
    <location>
        <begin position="36"/>
        <end position="117"/>
    </location>
</feature>
<keyword evidence="1" id="KW-1133">Transmembrane helix</keyword>
<dbReference type="Proteomes" id="UP001352852">
    <property type="component" value="Unassembled WGS sequence"/>
</dbReference>
<keyword evidence="1" id="KW-0812">Transmembrane</keyword>
<feature type="transmembrane region" description="Helical" evidence="1">
    <location>
        <begin position="160"/>
        <end position="186"/>
    </location>
</feature>
<keyword evidence="4" id="KW-1185">Reference proteome</keyword>
<evidence type="ECO:0000313" key="4">
    <source>
        <dbReference type="Proteomes" id="UP001352852"/>
    </source>
</evidence>
<sequence>ISNLIRNDSGEYKLELNDKDGRTTAQRTLQLFVQAPVSSVQLVPECLSQGQMKVSCRSEANSLQYNWALDGHILTDSELFSRNTESNIIILRQNISGRLVCSVRNRVSYSLNETRISGCGFIFINCTSSGTQIVKWVYKENNTLCVEPTTVPPAVKHTNVVFSSLLTFGLRAVAVVLPLIGLFLYLTWKLKKYEKATPSALSATVENPENSVMMIQLNLE</sequence>
<name>A0ABU7DEX8_9TELE</name>
<proteinExistence type="predicted"/>
<reference evidence="3 4" key="1">
    <citation type="submission" date="2021-06" db="EMBL/GenBank/DDBJ databases">
        <authorList>
            <person name="Palmer J.M."/>
        </authorList>
    </citation>
    <scope>NUCLEOTIDE SEQUENCE [LARGE SCALE GENOMIC DNA]</scope>
    <source>
        <strain evidence="3 4">CL_MEX2019</strain>
        <tissue evidence="3">Muscle</tissue>
    </source>
</reference>
<dbReference type="EMBL" id="JAHUTJ010022140">
    <property type="protein sequence ID" value="MED6272640.1"/>
    <property type="molecule type" value="Genomic_DNA"/>
</dbReference>
<feature type="non-terminal residue" evidence="3">
    <location>
        <position position="1"/>
    </location>
</feature>
<comment type="caution">
    <text evidence="3">The sequence shown here is derived from an EMBL/GenBank/DDBJ whole genome shotgun (WGS) entry which is preliminary data.</text>
</comment>
<dbReference type="InterPro" id="IPR013783">
    <property type="entry name" value="Ig-like_fold"/>
</dbReference>